<feature type="region of interest" description="Disordered" evidence="1">
    <location>
        <begin position="160"/>
        <end position="181"/>
    </location>
</feature>
<dbReference type="Proteomes" id="UP000249324">
    <property type="component" value="Unassembled WGS sequence"/>
</dbReference>
<accession>A0A2W4L3U0</accession>
<evidence type="ECO:0000259" key="2">
    <source>
        <dbReference type="Pfam" id="PF01814"/>
    </source>
</evidence>
<evidence type="ECO:0000313" key="4">
    <source>
        <dbReference type="EMBL" id="MFO7192912.1"/>
    </source>
</evidence>
<reference evidence="5" key="2">
    <citation type="submission" date="2018-05" db="EMBL/GenBank/DDBJ databases">
        <authorList>
            <person name="Lanie J.A."/>
            <person name="Ng W.-L."/>
            <person name="Kazmierczak K.M."/>
            <person name="Andrzejewski T.M."/>
            <person name="Davidsen T.M."/>
            <person name="Wayne K.J."/>
            <person name="Tettelin H."/>
            <person name="Glass J.I."/>
            <person name="Rusch D."/>
            <person name="Podicherti R."/>
            <person name="Tsui H.-C.T."/>
            <person name="Winkler M.E."/>
        </authorList>
    </citation>
    <scope>NUCLEOTIDE SEQUENCE</scope>
    <source>
        <strain evidence="5">ZC4RG45</strain>
    </source>
</reference>
<dbReference type="STRING" id="1111738.GCA_000427905_00408"/>
<dbReference type="EMBL" id="QGUI01000744">
    <property type="protein sequence ID" value="PZM91763.1"/>
    <property type="molecule type" value="Genomic_DNA"/>
</dbReference>
<dbReference type="InterPro" id="IPR012312">
    <property type="entry name" value="Hemerythrin-like"/>
</dbReference>
<reference evidence="4 6" key="3">
    <citation type="journal article" date="2021" name="BMC Genomics">
        <title>Genome-resolved metagenome and metatranscriptome analyses of thermophilic composting reveal key bacterial players and their metabolic interactions.</title>
        <authorList>
            <person name="Braga L.P.P."/>
            <person name="Pereira R.V."/>
            <person name="Martins L.F."/>
            <person name="Moura L.M.S."/>
            <person name="Sanchez F.B."/>
            <person name="Patane J.S.L."/>
            <person name="da Silva A.M."/>
            <person name="Setubal J.C."/>
        </authorList>
    </citation>
    <scope>NUCLEOTIDE SEQUENCE [LARGE SCALE GENOMIC DNA]</scope>
    <source>
        <strain evidence="4">ZC4RG45</strain>
    </source>
</reference>
<name>A0A2W4L3U0_9PSEU</name>
<gene>
    <name evidence="4" type="ORF">DIU77_011780</name>
    <name evidence="5" type="ORF">DIU77_16500</name>
</gene>
<reference evidence="4" key="1">
    <citation type="submission" date="2018-05" db="EMBL/GenBank/DDBJ databases">
        <authorList>
            <person name="Moura L."/>
            <person name="Setubal J.C."/>
        </authorList>
    </citation>
    <scope>NUCLEOTIDE SEQUENCE</scope>
    <source>
        <strain evidence="4">ZC4RG45</strain>
    </source>
</reference>
<sequence>MPDVAIATNQEDAAAADRIVAHHAELTGKLTVLVTAATQASSAQEARAARDRLVTWARSELMPHAEAEERSLYRAGGAVAELKVLIPAMVAEHRVIDELIGTLSKADSPGAIAAAAGGLREVVRVHVDKENEALLPALVASGAHSVAKLFDEMHEALADSPAEPGKHACSCGHQDDGAEPELDARSIPHAIRHATIFGALDTVEPGGALVLLAPHDPVPLLAQLERRSPGAFAVEYLERGPEVWRLRFVRR</sequence>
<evidence type="ECO:0000313" key="5">
    <source>
        <dbReference type="EMBL" id="PZM91763.1"/>
    </source>
</evidence>
<dbReference type="EMBL" id="QGUI02000143">
    <property type="protein sequence ID" value="MFO7192912.1"/>
    <property type="molecule type" value="Genomic_DNA"/>
</dbReference>
<evidence type="ECO:0000256" key="1">
    <source>
        <dbReference type="SAM" id="MobiDB-lite"/>
    </source>
</evidence>
<protein>
    <submittedName>
        <fullName evidence="5">DUF2249 domain-containing protein</fullName>
    </submittedName>
</protein>
<evidence type="ECO:0000313" key="6">
    <source>
        <dbReference type="Proteomes" id="UP000249324"/>
    </source>
</evidence>
<comment type="caution">
    <text evidence="5">The sequence shown here is derived from an EMBL/GenBank/DDBJ whole genome shotgun (WGS) entry which is preliminary data.</text>
</comment>
<dbReference type="Pfam" id="PF10006">
    <property type="entry name" value="DUF2249"/>
    <property type="match status" value="1"/>
</dbReference>
<evidence type="ECO:0000259" key="3">
    <source>
        <dbReference type="Pfam" id="PF10006"/>
    </source>
</evidence>
<organism evidence="5">
    <name type="scientific">Thermocrispum agreste</name>
    <dbReference type="NCBI Taxonomy" id="37925"/>
    <lineage>
        <taxon>Bacteria</taxon>
        <taxon>Bacillati</taxon>
        <taxon>Actinomycetota</taxon>
        <taxon>Actinomycetes</taxon>
        <taxon>Pseudonocardiales</taxon>
        <taxon>Pseudonocardiaceae</taxon>
        <taxon>Thermocrispum</taxon>
    </lineage>
</organism>
<reference evidence="4" key="4">
    <citation type="submission" date="2023-08" db="EMBL/GenBank/DDBJ databases">
        <authorList>
            <person name="Guima S.E.S."/>
            <person name="Martins L.F."/>
            <person name="Silva A.M."/>
            <person name="Setubal J.C."/>
        </authorList>
    </citation>
    <scope>NUCLEOTIDE SEQUENCE</scope>
    <source>
        <strain evidence="4">ZC4RG45</strain>
    </source>
</reference>
<dbReference type="AlphaFoldDB" id="A0A2W4L3U0"/>
<dbReference type="InterPro" id="IPR018720">
    <property type="entry name" value="DUF2249"/>
</dbReference>
<feature type="domain" description="DUF2249" evidence="3">
    <location>
        <begin position="181"/>
        <end position="250"/>
    </location>
</feature>
<dbReference type="Gene3D" id="1.20.120.520">
    <property type="entry name" value="nmb1532 protein domain like"/>
    <property type="match status" value="1"/>
</dbReference>
<dbReference type="Pfam" id="PF01814">
    <property type="entry name" value="Hemerythrin"/>
    <property type="match status" value="1"/>
</dbReference>
<feature type="domain" description="Hemerythrin-like" evidence="2">
    <location>
        <begin position="16"/>
        <end position="138"/>
    </location>
</feature>
<proteinExistence type="predicted"/>